<sequence>MRTRSLLLPRSSSAHPLDSRSRRGVGAVAAAGLALSLAACSGGGGEASAGGGDDPMTVEVNVYSRSLPYFQDFVAGAQERAEAEGVTLNVTYGETDPQLQYDQVQNALTKSPDGVIVVPVDPAALVPVFQQASDGGLPVLTAVNDIEEDGWPYVVGHVGKEYFEVGREKAQYIVDALGGQGTVAMIHGIRGLLFSELQGQGAMEVFAENPGITVIDGPYTGEFSSDAGLAAAENVLTANPDVDALYFDNDDIALGGVLAAQQRGIAMEDIVIIGTDGGEPARQAVANGELDMTITLCGVATGKLAMDTLVAFVRDGQKPDERFVDVPSQLITTESYEDVEALIAAGDC</sequence>
<dbReference type="InterPro" id="IPR025997">
    <property type="entry name" value="SBP_2_dom"/>
</dbReference>
<evidence type="ECO:0000313" key="7">
    <source>
        <dbReference type="Proteomes" id="UP000199152"/>
    </source>
</evidence>
<dbReference type="RefSeq" id="WP_091326608.1">
    <property type="nucleotide sequence ID" value="NZ_FOSW01000010.1"/>
</dbReference>
<comment type="similarity">
    <text evidence="2">Belongs to the bacterial solute-binding protein 2 family.</text>
</comment>
<dbReference type="Proteomes" id="UP000199152">
    <property type="component" value="Unassembled WGS sequence"/>
</dbReference>
<dbReference type="PANTHER" id="PTHR46847:SF1">
    <property type="entry name" value="D-ALLOSE-BINDING PERIPLASMIC PROTEIN-RELATED"/>
    <property type="match status" value="1"/>
</dbReference>
<keyword evidence="7" id="KW-1185">Reference proteome</keyword>
<dbReference type="Gene3D" id="3.40.50.2300">
    <property type="match status" value="2"/>
</dbReference>
<accession>A0A1I4HAE5</accession>
<name>A0A1I4HAE5_9ACTN</name>
<organism evidence="6 7">
    <name type="scientific">Geodermatophilus ruber</name>
    <dbReference type="NCBI Taxonomy" id="504800"/>
    <lineage>
        <taxon>Bacteria</taxon>
        <taxon>Bacillati</taxon>
        <taxon>Actinomycetota</taxon>
        <taxon>Actinomycetes</taxon>
        <taxon>Geodermatophilales</taxon>
        <taxon>Geodermatophilaceae</taxon>
        <taxon>Geodermatophilus</taxon>
    </lineage>
</organism>
<proteinExistence type="inferred from homology"/>
<dbReference type="InterPro" id="IPR028082">
    <property type="entry name" value="Peripla_BP_I"/>
</dbReference>
<dbReference type="AlphaFoldDB" id="A0A1I4HAE5"/>
<protein>
    <submittedName>
        <fullName evidence="6">Monosaccharide ABC transporter substrate-binding protein, CUT2 family</fullName>
    </submittedName>
</protein>
<dbReference type="PANTHER" id="PTHR46847">
    <property type="entry name" value="D-ALLOSE-BINDING PERIPLASMIC PROTEIN-RELATED"/>
    <property type="match status" value="1"/>
</dbReference>
<dbReference type="Pfam" id="PF13407">
    <property type="entry name" value="Peripla_BP_4"/>
    <property type="match status" value="1"/>
</dbReference>
<reference evidence="6 7" key="1">
    <citation type="submission" date="2016-10" db="EMBL/GenBank/DDBJ databases">
        <authorList>
            <person name="de Groot N.N."/>
        </authorList>
    </citation>
    <scope>NUCLEOTIDE SEQUENCE [LARGE SCALE GENOMIC DNA]</scope>
    <source>
        <strain evidence="6 7">DSM 45317</strain>
    </source>
</reference>
<dbReference type="InParanoid" id="A0A1I4HAE5"/>
<dbReference type="EMBL" id="FOSW01000010">
    <property type="protein sequence ID" value="SFL39135.1"/>
    <property type="molecule type" value="Genomic_DNA"/>
</dbReference>
<dbReference type="STRING" id="504800.SAMN04488085_110108"/>
<dbReference type="CDD" id="cd01536">
    <property type="entry name" value="PBP1_ABC_sugar_binding-like"/>
    <property type="match status" value="1"/>
</dbReference>
<evidence type="ECO:0000256" key="2">
    <source>
        <dbReference type="ARBA" id="ARBA00007639"/>
    </source>
</evidence>
<dbReference type="GO" id="GO:0030246">
    <property type="term" value="F:carbohydrate binding"/>
    <property type="evidence" value="ECO:0007669"/>
    <property type="project" value="UniProtKB-ARBA"/>
</dbReference>
<feature type="domain" description="Periplasmic binding protein" evidence="5">
    <location>
        <begin position="61"/>
        <end position="316"/>
    </location>
</feature>
<evidence type="ECO:0000256" key="4">
    <source>
        <dbReference type="SAM" id="MobiDB-lite"/>
    </source>
</evidence>
<evidence type="ECO:0000256" key="1">
    <source>
        <dbReference type="ARBA" id="ARBA00004196"/>
    </source>
</evidence>
<dbReference type="GO" id="GO:0030313">
    <property type="term" value="C:cell envelope"/>
    <property type="evidence" value="ECO:0007669"/>
    <property type="project" value="UniProtKB-SubCell"/>
</dbReference>
<keyword evidence="3" id="KW-0732">Signal</keyword>
<evidence type="ECO:0000259" key="5">
    <source>
        <dbReference type="Pfam" id="PF13407"/>
    </source>
</evidence>
<feature type="compositionally biased region" description="Low complexity" evidence="4">
    <location>
        <begin position="1"/>
        <end position="13"/>
    </location>
</feature>
<evidence type="ECO:0000256" key="3">
    <source>
        <dbReference type="ARBA" id="ARBA00022729"/>
    </source>
</evidence>
<comment type="subcellular location">
    <subcellularLocation>
        <location evidence="1">Cell envelope</location>
    </subcellularLocation>
</comment>
<dbReference type="OrthoDB" id="9813037at2"/>
<dbReference type="SUPFAM" id="SSF53822">
    <property type="entry name" value="Periplasmic binding protein-like I"/>
    <property type="match status" value="1"/>
</dbReference>
<gene>
    <name evidence="6" type="ORF">SAMN04488085_110108</name>
</gene>
<evidence type="ECO:0000313" key="6">
    <source>
        <dbReference type="EMBL" id="SFL39135.1"/>
    </source>
</evidence>
<feature type="region of interest" description="Disordered" evidence="4">
    <location>
        <begin position="1"/>
        <end position="21"/>
    </location>
</feature>